<dbReference type="InterPro" id="IPR049445">
    <property type="entry name" value="TetR_SbtR-like_C"/>
</dbReference>
<accession>A0A495K8G0</accession>
<dbReference type="Gene3D" id="1.10.357.10">
    <property type="entry name" value="Tetracycline Repressor, domain 2"/>
    <property type="match status" value="1"/>
</dbReference>
<dbReference type="Proteomes" id="UP000274762">
    <property type="component" value="Unassembled WGS sequence"/>
</dbReference>
<sequence>MGVQATADGGKVLRRDAAENRRRLLDAAAKVFSDRGLDAGVEEIARVAGVGMGTLYRRFPTKDALISELVRQLLIDLVAMARAARDVTDGSGLERLLFDTGAVQASHRGCVSRMWNDDEHTVLLRDEFRTILAELLAVAQDAGRIRPDVTVTDLDLVFWAVRGVVETTRGVSDTAWRRHLAVVVAGLRPGGEELSEPTVGEREVALAKKRILAGRTGPS</sequence>
<dbReference type="PRINTS" id="PR00455">
    <property type="entry name" value="HTHTETR"/>
</dbReference>
<dbReference type="GO" id="GO:0000976">
    <property type="term" value="F:transcription cis-regulatory region binding"/>
    <property type="evidence" value="ECO:0007669"/>
    <property type="project" value="TreeGrafter"/>
</dbReference>
<dbReference type="AlphaFoldDB" id="A0A495K8G0"/>
<gene>
    <name evidence="6" type="ORF">DFJ75_3771</name>
</gene>
<organism evidence="6 7">
    <name type="scientific">Williamsia marianensis</name>
    <dbReference type="NCBI Taxonomy" id="85044"/>
    <lineage>
        <taxon>Bacteria</taxon>
        <taxon>Bacillati</taxon>
        <taxon>Actinomycetota</taxon>
        <taxon>Actinomycetes</taxon>
        <taxon>Mycobacteriales</taxon>
        <taxon>Nocardiaceae</taxon>
        <taxon>Williamsia</taxon>
    </lineage>
</organism>
<comment type="caution">
    <text evidence="6">The sequence shown here is derived from an EMBL/GenBank/DDBJ whole genome shotgun (WGS) entry which is preliminary data.</text>
</comment>
<protein>
    <submittedName>
        <fullName evidence="6">TetR family transcriptional regulator</fullName>
    </submittedName>
</protein>
<dbReference type="PANTHER" id="PTHR30055:SF234">
    <property type="entry name" value="HTH-TYPE TRANSCRIPTIONAL REGULATOR BETI"/>
    <property type="match status" value="1"/>
</dbReference>
<dbReference type="GO" id="GO:0003700">
    <property type="term" value="F:DNA-binding transcription factor activity"/>
    <property type="evidence" value="ECO:0007669"/>
    <property type="project" value="TreeGrafter"/>
</dbReference>
<dbReference type="InterPro" id="IPR050109">
    <property type="entry name" value="HTH-type_TetR-like_transc_reg"/>
</dbReference>
<dbReference type="RefSeq" id="WP_120802829.1">
    <property type="nucleotide sequence ID" value="NZ_CBCRXS010000003.1"/>
</dbReference>
<dbReference type="EMBL" id="RBKV01000001">
    <property type="protein sequence ID" value="RKR96908.1"/>
    <property type="molecule type" value="Genomic_DNA"/>
</dbReference>
<keyword evidence="3" id="KW-0804">Transcription</keyword>
<dbReference type="Pfam" id="PF21597">
    <property type="entry name" value="TetR_C_43"/>
    <property type="match status" value="1"/>
</dbReference>
<dbReference type="OrthoDB" id="9795011at2"/>
<feature type="domain" description="HTH tetR-type" evidence="5">
    <location>
        <begin position="18"/>
        <end position="77"/>
    </location>
</feature>
<dbReference type="SUPFAM" id="SSF46689">
    <property type="entry name" value="Homeodomain-like"/>
    <property type="match status" value="1"/>
</dbReference>
<dbReference type="PROSITE" id="PS50977">
    <property type="entry name" value="HTH_TETR_2"/>
    <property type="match status" value="1"/>
</dbReference>
<dbReference type="SUPFAM" id="SSF48498">
    <property type="entry name" value="Tetracyclin repressor-like, C-terminal domain"/>
    <property type="match status" value="1"/>
</dbReference>
<evidence type="ECO:0000313" key="7">
    <source>
        <dbReference type="Proteomes" id="UP000274762"/>
    </source>
</evidence>
<keyword evidence="1" id="KW-0805">Transcription regulation</keyword>
<proteinExistence type="predicted"/>
<reference evidence="6 7" key="1">
    <citation type="submission" date="2018-10" db="EMBL/GenBank/DDBJ databases">
        <title>Sequencing the genomes of 1000 actinobacteria strains.</title>
        <authorList>
            <person name="Klenk H.-P."/>
        </authorList>
    </citation>
    <scope>NUCLEOTIDE SEQUENCE [LARGE SCALE GENOMIC DNA]</scope>
    <source>
        <strain evidence="6 7">DSM 44343</strain>
    </source>
</reference>
<feature type="DNA-binding region" description="H-T-H motif" evidence="4">
    <location>
        <begin position="40"/>
        <end position="59"/>
    </location>
</feature>
<dbReference type="Pfam" id="PF00440">
    <property type="entry name" value="TetR_N"/>
    <property type="match status" value="1"/>
</dbReference>
<dbReference type="PANTHER" id="PTHR30055">
    <property type="entry name" value="HTH-TYPE TRANSCRIPTIONAL REGULATOR RUTR"/>
    <property type="match status" value="1"/>
</dbReference>
<evidence type="ECO:0000256" key="2">
    <source>
        <dbReference type="ARBA" id="ARBA00023125"/>
    </source>
</evidence>
<evidence type="ECO:0000259" key="5">
    <source>
        <dbReference type="PROSITE" id="PS50977"/>
    </source>
</evidence>
<evidence type="ECO:0000256" key="3">
    <source>
        <dbReference type="ARBA" id="ARBA00023163"/>
    </source>
</evidence>
<evidence type="ECO:0000313" key="6">
    <source>
        <dbReference type="EMBL" id="RKR96908.1"/>
    </source>
</evidence>
<name>A0A495K8G0_WILMA</name>
<evidence type="ECO:0000256" key="1">
    <source>
        <dbReference type="ARBA" id="ARBA00023015"/>
    </source>
</evidence>
<dbReference type="InterPro" id="IPR036271">
    <property type="entry name" value="Tet_transcr_reg_TetR-rel_C_sf"/>
</dbReference>
<dbReference type="InterPro" id="IPR001647">
    <property type="entry name" value="HTH_TetR"/>
</dbReference>
<dbReference type="InterPro" id="IPR009057">
    <property type="entry name" value="Homeodomain-like_sf"/>
</dbReference>
<evidence type="ECO:0000256" key="4">
    <source>
        <dbReference type="PROSITE-ProRule" id="PRU00335"/>
    </source>
</evidence>
<keyword evidence="2 4" id="KW-0238">DNA-binding</keyword>